<dbReference type="KEGG" id="dbc:MFMK1_003600"/>
<evidence type="ECO:0008006" key="3">
    <source>
        <dbReference type="Google" id="ProtNLM"/>
    </source>
</evidence>
<evidence type="ECO:0000313" key="1">
    <source>
        <dbReference type="EMBL" id="WRO23732.1"/>
    </source>
</evidence>
<dbReference type="AlphaFoldDB" id="A0AAU0UTM9"/>
<accession>A0AAU0UTM9</accession>
<reference evidence="1 2" key="1">
    <citation type="submission" date="2023-04" db="EMBL/GenBank/DDBJ databases">
        <authorList>
            <person name="Hsu D."/>
        </authorList>
    </citation>
    <scope>NUCLEOTIDE SEQUENCE [LARGE SCALE GENOMIC DNA]</scope>
    <source>
        <strain evidence="1 2">MK1</strain>
    </source>
</reference>
<name>A0AAU0UTM9_9FIRM</name>
<dbReference type="RefSeq" id="WP_366923108.1">
    <property type="nucleotide sequence ID" value="NZ_CP121694.1"/>
</dbReference>
<dbReference type="EMBL" id="CP121694">
    <property type="protein sequence ID" value="WRO23732.1"/>
    <property type="molecule type" value="Genomic_DNA"/>
</dbReference>
<dbReference type="PROSITE" id="PS51257">
    <property type="entry name" value="PROKAR_LIPOPROTEIN"/>
    <property type="match status" value="1"/>
</dbReference>
<protein>
    <recommendedName>
        <fullName evidence="3">DUF4878 domain-containing protein</fullName>
    </recommendedName>
</protein>
<dbReference type="Proteomes" id="UP001329915">
    <property type="component" value="Chromosome"/>
</dbReference>
<evidence type="ECO:0000313" key="2">
    <source>
        <dbReference type="Proteomes" id="UP001329915"/>
    </source>
</evidence>
<organism evidence="1 2">
    <name type="scientific">Metallumcola ferriviriculae</name>
    <dbReference type="NCBI Taxonomy" id="3039180"/>
    <lineage>
        <taxon>Bacteria</taxon>
        <taxon>Bacillati</taxon>
        <taxon>Bacillota</taxon>
        <taxon>Clostridia</taxon>
        <taxon>Neomoorellales</taxon>
        <taxon>Desulfitibacteraceae</taxon>
        <taxon>Metallumcola</taxon>
    </lineage>
</organism>
<keyword evidence="2" id="KW-1185">Reference proteome</keyword>
<proteinExistence type="predicted"/>
<gene>
    <name evidence="1" type="ORF">MFMK1_003600</name>
</gene>
<sequence length="134" mass="14737">MKKIRIISFIMLLCIILILGIACSSKSDPNSEAEPVEKHLSDLSVRFIQASVNGDNETANKLIVPDQGVGLLASKGTDVVNIEPLDVTKTDDTYISRVKVEGKTETVILDISFENWDGEWKISGISMNKQNDSK</sequence>